<dbReference type="Proteomes" id="UP001356427">
    <property type="component" value="Unassembled WGS sequence"/>
</dbReference>
<dbReference type="InterPro" id="IPR036770">
    <property type="entry name" value="Ankyrin_rpt-contain_sf"/>
</dbReference>
<reference evidence="3 4" key="1">
    <citation type="submission" date="2021-04" db="EMBL/GenBank/DDBJ databases">
        <authorList>
            <person name="De Guttry C."/>
            <person name="Zahm M."/>
            <person name="Klopp C."/>
            <person name="Cabau C."/>
            <person name="Louis A."/>
            <person name="Berthelot C."/>
            <person name="Parey E."/>
            <person name="Roest Crollius H."/>
            <person name="Montfort J."/>
            <person name="Robinson-Rechavi M."/>
            <person name="Bucao C."/>
            <person name="Bouchez O."/>
            <person name="Gislard M."/>
            <person name="Lluch J."/>
            <person name="Milhes M."/>
            <person name="Lampietro C."/>
            <person name="Lopez Roques C."/>
            <person name="Donnadieu C."/>
            <person name="Braasch I."/>
            <person name="Desvignes T."/>
            <person name="Postlethwait J."/>
            <person name="Bobe J."/>
            <person name="Wedekind C."/>
            <person name="Guiguen Y."/>
        </authorList>
    </citation>
    <scope>NUCLEOTIDE SEQUENCE [LARGE SCALE GENOMIC DNA]</scope>
    <source>
        <strain evidence="3">Cs_M1</strain>
        <tissue evidence="3">Blood</tissue>
    </source>
</reference>
<evidence type="ECO:0000256" key="2">
    <source>
        <dbReference type="SAM" id="MobiDB-lite"/>
    </source>
</evidence>
<feature type="region of interest" description="Disordered" evidence="2">
    <location>
        <begin position="50"/>
        <end position="349"/>
    </location>
</feature>
<keyword evidence="1" id="KW-0040">ANK repeat</keyword>
<feature type="repeat" description="ANK" evidence="1">
    <location>
        <begin position="355"/>
        <end position="387"/>
    </location>
</feature>
<feature type="repeat" description="ANK" evidence="1">
    <location>
        <begin position="421"/>
        <end position="453"/>
    </location>
</feature>
<dbReference type="PANTHER" id="PTHR24149">
    <property type="entry name" value="ANKYRIN REPEAT DOMAIN-CONTAINING PROTEIN 12"/>
    <property type="match status" value="1"/>
</dbReference>
<evidence type="ECO:0000313" key="4">
    <source>
        <dbReference type="Proteomes" id="UP001356427"/>
    </source>
</evidence>
<evidence type="ECO:0000256" key="1">
    <source>
        <dbReference type="PROSITE-ProRule" id="PRU00023"/>
    </source>
</evidence>
<sequence>MLADLLDSPYTRNLSTPLTINGCTDGFSPQIAMLTCRRLDGMDQVRLTPEKIQSPYLSRSSGNPDDEKGMDIIIAQGHDGEDSKGMKEEDSSEGSVSHSHREGTQRTLGDVIPKLSRGGGDCDLSQKETGAEPKRQTRLTDSQTQGSKQTRPMEGSRPTRQTRGTRQNDNQAQENEPENRQTRQSDSQSQETSRPTRQTDRQKQETSGPSRQTRLTDSQKQETSEPTRQTRQTDRQKQETSGPSRQTRQSDSQKQETSEPTRQTRLTDSQKQETSGPTRQTRLTDSQKQETSGPTRETRLTDSQKQETSGPTRQTRQSDSQNRPGTLRGVKQNPGGSQSGRAVTPLNVLHRKNPYGETVLHVAVMRGDTQRVRGMLSQGPDVNMADNAGWTPLHEAVSHGHYEISKDLIQTGALVNCIGDSGTTPLHDAVGQGHLQIAELLLKHGADPLLKNNNGQTAYSNTTEPSLIKLMENNIPKNKRKALAGRSGEQSGAGGPMRALRSVSKGTVSRNIPGGSQSGRTVTPLNILHRKNCYGETLLHVAAIQGDIQRVRDMVSQGLDVNMADNAGWTPLHEAVSHGHYEISKDLIQTGALVNCIGDSGTTPLHDAVVQGHLQIAELLLKHGADPLLKNNNGQTAYSNTTEPSLIKLMENNIPKNKRKALAAPTRRPADSSQLSPSQSGTERKLRRLAAQADQT</sequence>
<dbReference type="PROSITE" id="PS50297">
    <property type="entry name" value="ANK_REP_REGION"/>
    <property type="match status" value="6"/>
</dbReference>
<feature type="compositionally biased region" description="Polar residues" evidence="2">
    <location>
        <begin position="671"/>
        <end position="681"/>
    </location>
</feature>
<dbReference type="PRINTS" id="PR01415">
    <property type="entry name" value="ANKYRIN"/>
</dbReference>
<evidence type="ECO:0000313" key="3">
    <source>
        <dbReference type="EMBL" id="KAK6305990.1"/>
    </source>
</evidence>
<gene>
    <name evidence="3" type="ORF">J4Q44_G00229150</name>
</gene>
<feature type="compositionally biased region" description="Basic and acidic residues" evidence="2">
    <location>
        <begin position="124"/>
        <end position="135"/>
    </location>
</feature>
<feature type="repeat" description="ANK" evidence="1">
    <location>
        <begin position="600"/>
        <end position="632"/>
    </location>
</feature>
<feature type="compositionally biased region" description="Basic and acidic residues" evidence="2">
    <location>
        <begin position="78"/>
        <end position="89"/>
    </location>
</feature>
<feature type="repeat" description="ANK" evidence="1">
    <location>
        <begin position="388"/>
        <end position="420"/>
    </location>
</feature>
<feature type="compositionally biased region" description="Polar residues" evidence="2">
    <location>
        <begin position="139"/>
        <end position="150"/>
    </location>
</feature>
<feature type="compositionally biased region" description="Polar residues" evidence="2">
    <location>
        <begin position="239"/>
        <end position="250"/>
    </location>
</feature>
<dbReference type="EMBL" id="JAGTTL010000021">
    <property type="protein sequence ID" value="KAK6305990.1"/>
    <property type="molecule type" value="Genomic_DNA"/>
</dbReference>
<dbReference type="GO" id="GO:0005654">
    <property type="term" value="C:nucleoplasm"/>
    <property type="evidence" value="ECO:0007669"/>
    <property type="project" value="TreeGrafter"/>
</dbReference>
<feature type="compositionally biased region" description="Polar residues" evidence="2">
    <location>
        <begin position="205"/>
        <end position="216"/>
    </location>
</feature>
<feature type="repeat" description="ANK" evidence="1">
    <location>
        <begin position="567"/>
        <end position="599"/>
    </location>
</feature>
<proteinExistence type="predicted"/>
<feature type="compositionally biased region" description="Polar residues" evidence="2">
    <location>
        <begin position="260"/>
        <end position="295"/>
    </location>
</feature>
<feature type="compositionally biased region" description="Polar residues" evidence="2">
    <location>
        <begin position="158"/>
        <end position="174"/>
    </location>
</feature>
<dbReference type="Pfam" id="PF12796">
    <property type="entry name" value="Ank_2"/>
    <property type="match status" value="2"/>
</dbReference>
<comment type="caution">
    <text evidence="3">The sequence shown here is derived from an EMBL/GenBank/DDBJ whole genome shotgun (WGS) entry which is preliminary data.</text>
</comment>
<dbReference type="AlphaFoldDB" id="A0AAN8QJU0"/>
<dbReference type="PANTHER" id="PTHR24149:SF14">
    <property type="entry name" value="ANKYRIN REPEAT DOMAIN 12"/>
    <property type="match status" value="1"/>
</dbReference>
<dbReference type="SUPFAM" id="SSF48403">
    <property type="entry name" value="Ankyrin repeat"/>
    <property type="match status" value="1"/>
</dbReference>
<dbReference type="InterPro" id="IPR002110">
    <property type="entry name" value="Ankyrin_rpt"/>
</dbReference>
<feature type="repeat" description="ANK" evidence="1">
    <location>
        <begin position="534"/>
        <end position="566"/>
    </location>
</feature>
<keyword evidence="4" id="KW-1185">Reference proteome</keyword>
<feature type="region of interest" description="Disordered" evidence="2">
    <location>
        <begin position="656"/>
        <end position="696"/>
    </location>
</feature>
<organism evidence="3 4">
    <name type="scientific">Coregonus suidteri</name>
    <dbReference type="NCBI Taxonomy" id="861788"/>
    <lineage>
        <taxon>Eukaryota</taxon>
        <taxon>Metazoa</taxon>
        <taxon>Chordata</taxon>
        <taxon>Craniata</taxon>
        <taxon>Vertebrata</taxon>
        <taxon>Euteleostomi</taxon>
        <taxon>Actinopterygii</taxon>
        <taxon>Neopterygii</taxon>
        <taxon>Teleostei</taxon>
        <taxon>Protacanthopterygii</taxon>
        <taxon>Salmoniformes</taxon>
        <taxon>Salmonidae</taxon>
        <taxon>Coregoninae</taxon>
        <taxon>Coregonus</taxon>
    </lineage>
</organism>
<dbReference type="InterPro" id="IPR053210">
    <property type="entry name" value="ANKRD12"/>
</dbReference>
<name>A0AAN8QJU0_9TELE</name>
<feature type="compositionally biased region" description="Polar residues" evidence="2">
    <location>
        <begin position="306"/>
        <end position="324"/>
    </location>
</feature>
<feature type="compositionally biased region" description="Polar residues" evidence="2">
    <location>
        <begin position="184"/>
        <end position="196"/>
    </location>
</feature>
<dbReference type="SMART" id="SM00248">
    <property type="entry name" value="ANK"/>
    <property type="match status" value="6"/>
</dbReference>
<protein>
    <submittedName>
        <fullName evidence="3">Uncharacterized protein</fullName>
    </submittedName>
</protein>
<dbReference type="PROSITE" id="PS50088">
    <property type="entry name" value="ANK_REPEAT"/>
    <property type="match status" value="6"/>
</dbReference>
<feature type="compositionally biased region" description="Basic and acidic residues" evidence="2">
    <location>
        <begin position="296"/>
        <end position="305"/>
    </location>
</feature>
<accession>A0AAN8QJU0</accession>
<dbReference type="Gene3D" id="1.25.40.20">
    <property type="entry name" value="Ankyrin repeat-containing domain"/>
    <property type="match status" value="2"/>
</dbReference>
<feature type="non-terminal residue" evidence="3">
    <location>
        <position position="696"/>
    </location>
</feature>